<evidence type="ECO:0000313" key="4">
    <source>
        <dbReference type="Proteomes" id="UP000186594"/>
    </source>
</evidence>
<dbReference type="EMBL" id="LXFE01000257">
    <property type="protein sequence ID" value="OLL25986.1"/>
    <property type="molecule type" value="Genomic_DNA"/>
</dbReference>
<dbReference type="AlphaFoldDB" id="A0A1U7LTI8"/>
<feature type="compositionally biased region" description="Basic and acidic residues" evidence="1">
    <location>
        <begin position="110"/>
        <end position="125"/>
    </location>
</feature>
<organism evidence="3 4">
    <name type="scientific">Neolecta irregularis (strain DAH-3)</name>
    <dbReference type="NCBI Taxonomy" id="1198029"/>
    <lineage>
        <taxon>Eukaryota</taxon>
        <taxon>Fungi</taxon>
        <taxon>Dikarya</taxon>
        <taxon>Ascomycota</taxon>
        <taxon>Taphrinomycotina</taxon>
        <taxon>Neolectales</taxon>
        <taxon>Neolectaceae</taxon>
        <taxon>Neolecta</taxon>
    </lineage>
</organism>
<reference evidence="3 4" key="1">
    <citation type="submission" date="2016-04" db="EMBL/GenBank/DDBJ databases">
        <title>Evolutionary innovation and constraint leading to complex multicellularity in the Ascomycota.</title>
        <authorList>
            <person name="Cisse O."/>
            <person name="Nguyen A."/>
            <person name="Hewitt D.A."/>
            <person name="Jedd G."/>
            <person name="Stajich J.E."/>
        </authorList>
    </citation>
    <scope>NUCLEOTIDE SEQUENCE [LARGE SCALE GENOMIC DNA]</scope>
    <source>
        <strain evidence="3 4">DAH-3</strain>
    </source>
</reference>
<dbReference type="OrthoDB" id="4095743at2759"/>
<dbReference type="STRING" id="1198029.A0A1U7LTI8"/>
<accession>A0A1U7LTI8</accession>
<comment type="caution">
    <text evidence="3">The sequence shown here is derived from an EMBL/GenBank/DDBJ whole genome shotgun (WGS) entry which is preliminary data.</text>
</comment>
<dbReference type="InterPro" id="IPR055264">
    <property type="entry name" value="BOD1/SHG1_dom"/>
</dbReference>
<evidence type="ECO:0000259" key="2">
    <source>
        <dbReference type="Pfam" id="PF05205"/>
    </source>
</evidence>
<keyword evidence="4" id="KW-1185">Reference proteome</keyword>
<evidence type="ECO:0000313" key="3">
    <source>
        <dbReference type="EMBL" id="OLL25986.1"/>
    </source>
</evidence>
<gene>
    <name evidence="3" type="ORF">NEOLI_000159</name>
</gene>
<proteinExistence type="predicted"/>
<sequence length="131" mass="14958">MSSDEARVDALVEMYKKSGQFDQLRRDLMREFYDTEGVTLVERLKVLVDQEVENDPSLLTREKGKATALLTGAMERSKISEDALKLIKSSILESPQFCERVQKNIGAMYEEKQSSPLESAKHNKAQDQMQE</sequence>
<feature type="domain" description="BOD1/SHG1" evidence="2">
    <location>
        <begin position="11"/>
        <end position="105"/>
    </location>
</feature>
<protein>
    <submittedName>
        <fullName evidence="3">Set1 complex component shg1</fullName>
    </submittedName>
</protein>
<dbReference type="Pfam" id="PF05205">
    <property type="entry name" value="COMPASS-Shg1"/>
    <property type="match status" value="1"/>
</dbReference>
<feature type="region of interest" description="Disordered" evidence="1">
    <location>
        <begin position="110"/>
        <end position="131"/>
    </location>
</feature>
<evidence type="ECO:0000256" key="1">
    <source>
        <dbReference type="SAM" id="MobiDB-lite"/>
    </source>
</evidence>
<dbReference type="OMA" id="RFKREGH"/>
<dbReference type="Proteomes" id="UP000186594">
    <property type="component" value="Unassembled WGS sequence"/>
</dbReference>
<name>A0A1U7LTI8_NEOID</name>